<dbReference type="EMBL" id="LK391708">
    <property type="protein sequence ID" value="CDR95004.1"/>
    <property type="molecule type" value="Genomic_DNA"/>
</dbReference>
<keyword evidence="3" id="KW-1185">Reference proteome</keyword>
<name>A0A061D7W1_BABBI</name>
<organism evidence="2 3">
    <name type="scientific">Babesia bigemina</name>
    <dbReference type="NCBI Taxonomy" id="5866"/>
    <lineage>
        <taxon>Eukaryota</taxon>
        <taxon>Sar</taxon>
        <taxon>Alveolata</taxon>
        <taxon>Apicomplexa</taxon>
        <taxon>Aconoidasida</taxon>
        <taxon>Piroplasmida</taxon>
        <taxon>Babesiidae</taxon>
        <taxon>Babesia</taxon>
    </lineage>
</organism>
<sequence>MYLTLGHAAYDDGHYRAYRNNQLRPSGVREIRRRNNGDGGVSQMGSFEPSAKFQCANPSDVEHEARQLWLSERHSPPDRVDAITDGTTNRRHHRDA</sequence>
<dbReference type="GeneID" id="24563545"/>
<evidence type="ECO:0000256" key="1">
    <source>
        <dbReference type="SAM" id="MobiDB-lite"/>
    </source>
</evidence>
<feature type="region of interest" description="Disordered" evidence="1">
    <location>
        <begin position="71"/>
        <end position="96"/>
    </location>
</feature>
<evidence type="ECO:0000313" key="3">
    <source>
        <dbReference type="Proteomes" id="UP000033188"/>
    </source>
</evidence>
<dbReference type="VEuPathDB" id="PiroplasmaDB:BBBOND_0201610"/>
<evidence type="ECO:0000313" key="2">
    <source>
        <dbReference type="EMBL" id="CDR95004.1"/>
    </source>
</evidence>
<proteinExistence type="predicted"/>
<gene>
    <name evidence="2" type="ORF">BBBOND_0201610</name>
</gene>
<reference evidence="3" key="1">
    <citation type="submission" date="2014-06" db="EMBL/GenBank/DDBJ databases">
        <authorList>
            <person name="Aslett M."/>
            <person name="De Silva N."/>
        </authorList>
    </citation>
    <scope>NUCLEOTIDE SEQUENCE [LARGE SCALE GENOMIC DNA]</scope>
    <source>
        <strain evidence="3">Bond</strain>
    </source>
</reference>
<feature type="compositionally biased region" description="Basic and acidic residues" evidence="1">
    <location>
        <begin position="71"/>
        <end position="82"/>
    </location>
</feature>
<dbReference type="RefSeq" id="XP_012767190.1">
    <property type="nucleotide sequence ID" value="XM_012911736.1"/>
</dbReference>
<dbReference type="Proteomes" id="UP000033188">
    <property type="component" value="Chromosome 2"/>
</dbReference>
<accession>A0A061D7W1</accession>
<dbReference type="KEGG" id="bbig:BBBOND_0201610"/>
<dbReference type="AlphaFoldDB" id="A0A061D7W1"/>
<protein>
    <submittedName>
        <fullName evidence="2">Uncharacterized protein</fullName>
    </submittedName>
</protein>